<dbReference type="AlphaFoldDB" id="A0A4V6BDX6"/>
<dbReference type="Gene3D" id="3.40.30.10">
    <property type="entry name" value="Glutaredoxin"/>
    <property type="match status" value="1"/>
</dbReference>
<dbReference type="EMBL" id="LBIA02000001">
    <property type="protein sequence ID" value="TKT71353.1"/>
    <property type="molecule type" value="Genomic_DNA"/>
</dbReference>
<dbReference type="NCBIfam" id="TIGR00385">
    <property type="entry name" value="dsbE"/>
    <property type="match status" value="1"/>
</dbReference>
<evidence type="ECO:0000256" key="2">
    <source>
        <dbReference type="ARBA" id="ARBA00007758"/>
    </source>
</evidence>
<evidence type="ECO:0000256" key="4">
    <source>
        <dbReference type="ARBA" id="ARBA00023157"/>
    </source>
</evidence>
<dbReference type="GO" id="GO:0030288">
    <property type="term" value="C:outer membrane-bounded periplasmic space"/>
    <property type="evidence" value="ECO:0007669"/>
    <property type="project" value="InterPro"/>
</dbReference>
<dbReference type="PROSITE" id="PS00194">
    <property type="entry name" value="THIOREDOXIN_1"/>
    <property type="match status" value="1"/>
</dbReference>
<dbReference type="InterPro" id="IPR017937">
    <property type="entry name" value="Thioredoxin_CS"/>
</dbReference>
<dbReference type="GO" id="GO:0017004">
    <property type="term" value="P:cytochrome complex assembly"/>
    <property type="evidence" value="ECO:0007669"/>
    <property type="project" value="UniProtKB-KW"/>
</dbReference>
<evidence type="ECO:0000256" key="6">
    <source>
        <dbReference type="SAM" id="Phobius"/>
    </source>
</evidence>
<evidence type="ECO:0000256" key="1">
    <source>
        <dbReference type="ARBA" id="ARBA00004196"/>
    </source>
</evidence>
<dbReference type="STRING" id="211460.YH63_10995"/>
<dbReference type="PANTHER" id="PTHR42852">
    <property type="entry name" value="THIOL:DISULFIDE INTERCHANGE PROTEIN DSBE"/>
    <property type="match status" value="1"/>
</dbReference>
<keyword evidence="3" id="KW-0201">Cytochrome c-type biogenesis</keyword>
<dbReference type="RefSeq" id="WP_046828068.1">
    <property type="nucleotide sequence ID" value="NZ_LBIA02000001.1"/>
</dbReference>
<sequence length="200" mass="21556">MSDNGTTRPQRRSQGRSWLVALPLIAFALLAGLFWLRLGAGDPARIPSALIGRPAPQTILPPLDGLVANGAQVPGLDPAAFKGQVSVVNVWASWCVPCHDEAPLLVQLAQDKRIRMIGINYKDSPDNARRFLGRYGNPFVEVGTDANGRASIEWGVYGVPETFVIGRDGAIAYKLIGPITPQNIDVVLKAEIEKALRGKP</sequence>
<reference evidence="8" key="1">
    <citation type="submission" date="2019-04" db="EMBL/GenBank/DDBJ databases">
        <title>Whole genome sequencing of cave bacteria.</title>
        <authorList>
            <person name="Gan H.M."/>
            <person name="Barton H."/>
            <person name="Savka M.A."/>
        </authorList>
    </citation>
    <scope>NUCLEOTIDE SEQUENCE [LARGE SCALE GENOMIC DNA]</scope>
    <source>
        <strain evidence="8">LC387</strain>
    </source>
</reference>
<feature type="transmembrane region" description="Helical" evidence="6">
    <location>
        <begin position="18"/>
        <end position="38"/>
    </location>
</feature>
<dbReference type="InterPro" id="IPR050553">
    <property type="entry name" value="Thioredoxin_ResA/DsbE_sf"/>
</dbReference>
<keyword evidence="6" id="KW-1133">Transmembrane helix</keyword>
<evidence type="ECO:0000259" key="7">
    <source>
        <dbReference type="PROSITE" id="PS51352"/>
    </source>
</evidence>
<comment type="caution">
    <text evidence="8">The sequence shown here is derived from an EMBL/GenBank/DDBJ whole genome shotgun (WGS) entry which is preliminary data.</text>
</comment>
<evidence type="ECO:0000313" key="9">
    <source>
        <dbReference type="Proteomes" id="UP000034832"/>
    </source>
</evidence>
<feature type="domain" description="Thioredoxin" evidence="7">
    <location>
        <begin position="49"/>
        <end position="193"/>
    </location>
</feature>
<gene>
    <name evidence="8" type="ORF">YH63_007970</name>
</gene>
<keyword evidence="6" id="KW-0812">Transmembrane</keyword>
<comment type="subcellular location">
    <subcellularLocation>
        <location evidence="1">Cell envelope</location>
    </subcellularLocation>
</comment>
<protein>
    <submittedName>
        <fullName evidence="8">DsbE family thiol:disulfide interchange protein</fullName>
    </submittedName>
</protein>
<name>A0A4V6BDX6_9BRAD</name>
<evidence type="ECO:0000313" key="8">
    <source>
        <dbReference type="EMBL" id="TKT71353.1"/>
    </source>
</evidence>
<accession>A0A4V6BDX6</accession>
<comment type="similarity">
    <text evidence="2">Belongs to the thioredoxin family. DsbE subfamily.</text>
</comment>
<keyword evidence="6" id="KW-0472">Membrane</keyword>
<dbReference type="GO" id="GO:0015036">
    <property type="term" value="F:disulfide oxidoreductase activity"/>
    <property type="evidence" value="ECO:0007669"/>
    <property type="project" value="InterPro"/>
</dbReference>
<dbReference type="Proteomes" id="UP000034832">
    <property type="component" value="Unassembled WGS sequence"/>
</dbReference>
<dbReference type="InterPro" id="IPR004799">
    <property type="entry name" value="Periplasmic_diS_OxRdtase_DsbE"/>
</dbReference>
<dbReference type="PROSITE" id="PS51352">
    <property type="entry name" value="THIOREDOXIN_2"/>
    <property type="match status" value="1"/>
</dbReference>
<proteinExistence type="inferred from homology"/>
<dbReference type="Pfam" id="PF08534">
    <property type="entry name" value="Redoxin"/>
    <property type="match status" value="1"/>
</dbReference>
<dbReference type="InterPro" id="IPR013766">
    <property type="entry name" value="Thioredoxin_domain"/>
</dbReference>
<dbReference type="OrthoDB" id="9799347at2"/>
<dbReference type="InterPro" id="IPR013740">
    <property type="entry name" value="Redoxin"/>
</dbReference>
<dbReference type="SUPFAM" id="SSF52833">
    <property type="entry name" value="Thioredoxin-like"/>
    <property type="match status" value="1"/>
</dbReference>
<evidence type="ECO:0000256" key="3">
    <source>
        <dbReference type="ARBA" id="ARBA00022748"/>
    </source>
</evidence>
<keyword evidence="4" id="KW-1015">Disulfide bond</keyword>
<keyword evidence="9" id="KW-1185">Reference proteome</keyword>
<dbReference type="InterPro" id="IPR036249">
    <property type="entry name" value="Thioredoxin-like_sf"/>
</dbReference>
<keyword evidence="5" id="KW-0676">Redox-active center</keyword>
<organism evidence="8 9">
    <name type="scientific">Afipia massiliensis</name>
    <dbReference type="NCBI Taxonomy" id="211460"/>
    <lineage>
        <taxon>Bacteria</taxon>
        <taxon>Pseudomonadati</taxon>
        <taxon>Pseudomonadota</taxon>
        <taxon>Alphaproteobacteria</taxon>
        <taxon>Hyphomicrobiales</taxon>
        <taxon>Nitrobacteraceae</taxon>
        <taxon>Afipia</taxon>
    </lineage>
</organism>
<evidence type="ECO:0000256" key="5">
    <source>
        <dbReference type="ARBA" id="ARBA00023284"/>
    </source>
</evidence>
<dbReference type="CDD" id="cd03010">
    <property type="entry name" value="TlpA_like_DsbE"/>
    <property type="match status" value="1"/>
</dbReference>
<dbReference type="PANTHER" id="PTHR42852:SF6">
    <property type="entry name" value="THIOL:DISULFIDE INTERCHANGE PROTEIN DSBE"/>
    <property type="match status" value="1"/>
</dbReference>